<sequence>MKVGLVLEGGGMRGFYTMGALDYLMEQGILFDYVIGVSAGACHGVSYVSNQAKRSYRVNTNYLGDKRYISFSNFIKTRSIFGMDFIFDEVPHKLDLFDYDTFFKSPCEFKLGVTDVETGKPVYFDKTALDHDCTVLKASSSIPVFSPIVEYKGKKYLDGGTSDAIPVKKALEDGCDKVVVILTRDRHYQKSPEQFRFVYKRVFKKYPKMIELLDNRHKNYNETLAYLRELESEGKALVIAPSHPITISRFEKHKENLEPIYAMGRKDLSKEILKIKELLKKA</sequence>
<dbReference type="GeneID" id="60059045"/>
<organism evidence="5 6">
    <name type="scientific">Turicibacter sanguinis</name>
    <dbReference type="NCBI Taxonomy" id="154288"/>
    <lineage>
        <taxon>Bacteria</taxon>
        <taxon>Bacillati</taxon>
        <taxon>Bacillota</taxon>
        <taxon>Erysipelotrichia</taxon>
        <taxon>Erysipelotrichales</taxon>
        <taxon>Turicibacteraceae</taxon>
        <taxon>Turicibacter</taxon>
    </lineage>
</organism>
<dbReference type="Proteomes" id="UP000487649">
    <property type="component" value="Unassembled WGS sequence"/>
</dbReference>
<dbReference type="Gene3D" id="3.40.1090.10">
    <property type="entry name" value="Cytosolic phospholipase A2 catalytic domain"/>
    <property type="match status" value="2"/>
</dbReference>
<dbReference type="SUPFAM" id="SSF52151">
    <property type="entry name" value="FabD/lysophospholipase-like"/>
    <property type="match status" value="1"/>
</dbReference>
<dbReference type="InterPro" id="IPR016035">
    <property type="entry name" value="Acyl_Trfase/lysoPLipase"/>
</dbReference>
<dbReference type="Pfam" id="PF01734">
    <property type="entry name" value="Patatin"/>
    <property type="match status" value="1"/>
</dbReference>
<evidence type="ECO:0000256" key="4">
    <source>
        <dbReference type="PROSITE-ProRule" id="PRU01161"/>
    </source>
</evidence>
<evidence type="ECO:0000256" key="2">
    <source>
        <dbReference type="ARBA" id="ARBA00022963"/>
    </source>
</evidence>
<dbReference type="RefSeq" id="WP_006784974.1">
    <property type="nucleotide sequence ID" value="NZ_CABJBH010000007.1"/>
</dbReference>
<feature type="short sequence motif" description="DGA/G" evidence="4">
    <location>
        <begin position="158"/>
        <end position="160"/>
    </location>
</feature>
<dbReference type="AlphaFoldDB" id="A0A173T449"/>
<feature type="short sequence motif" description="GXGXXG" evidence="4">
    <location>
        <begin position="9"/>
        <end position="14"/>
    </location>
</feature>
<dbReference type="PROSITE" id="PS51635">
    <property type="entry name" value="PNPLA"/>
    <property type="match status" value="1"/>
</dbReference>
<comment type="caution">
    <text evidence="5">The sequence shown here is derived from an EMBL/GenBank/DDBJ whole genome shotgun (WGS) entry which is preliminary data.</text>
</comment>
<dbReference type="GO" id="GO:0016042">
    <property type="term" value="P:lipid catabolic process"/>
    <property type="evidence" value="ECO:0007669"/>
    <property type="project" value="UniProtKB-UniRule"/>
</dbReference>
<dbReference type="PANTHER" id="PTHR14226:SF25">
    <property type="entry name" value="PHOSPHOESTERASE"/>
    <property type="match status" value="1"/>
</dbReference>
<keyword evidence="1 4" id="KW-0378">Hydrolase</keyword>
<dbReference type="InterPro" id="IPR050301">
    <property type="entry name" value="NTE"/>
</dbReference>
<proteinExistence type="predicted"/>
<dbReference type="InterPro" id="IPR045943">
    <property type="entry name" value="DUF6363"/>
</dbReference>
<keyword evidence="3 4" id="KW-0443">Lipid metabolism</keyword>
<feature type="active site" description="Proton acceptor" evidence="4">
    <location>
        <position position="158"/>
    </location>
</feature>
<evidence type="ECO:0000313" key="5">
    <source>
        <dbReference type="EMBL" id="MTK20413.1"/>
    </source>
</evidence>
<dbReference type="OrthoDB" id="9802424at2"/>
<dbReference type="PANTHER" id="PTHR14226">
    <property type="entry name" value="NEUROPATHY TARGET ESTERASE/SWISS CHEESE D.MELANOGASTER"/>
    <property type="match status" value="1"/>
</dbReference>
<dbReference type="Pfam" id="PF19890">
    <property type="entry name" value="DUF6363"/>
    <property type="match status" value="1"/>
</dbReference>
<protein>
    <submittedName>
        <fullName evidence="5">Patatin family protein</fullName>
    </submittedName>
</protein>
<dbReference type="CDD" id="cd07208">
    <property type="entry name" value="Pat_hypo_Ecoli_yjju_like"/>
    <property type="match status" value="1"/>
</dbReference>
<dbReference type="InterPro" id="IPR037483">
    <property type="entry name" value="YjjU-like"/>
</dbReference>
<gene>
    <name evidence="5" type="ORF">GMA92_03030</name>
</gene>
<name>A0A173T449_9FIRM</name>
<accession>A0A173T449</accession>
<keyword evidence="2 4" id="KW-0442">Lipid degradation</keyword>
<evidence type="ECO:0000256" key="3">
    <source>
        <dbReference type="ARBA" id="ARBA00023098"/>
    </source>
</evidence>
<dbReference type="InterPro" id="IPR002641">
    <property type="entry name" value="PNPLA_dom"/>
</dbReference>
<feature type="active site" description="Nucleophile" evidence="4">
    <location>
        <position position="38"/>
    </location>
</feature>
<feature type="short sequence motif" description="GXSXG" evidence="4">
    <location>
        <begin position="36"/>
        <end position="40"/>
    </location>
</feature>
<dbReference type="GO" id="GO:0016787">
    <property type="term" value="F:hydrolase activity"/>
    <property type="evidence" value="ECO:0007669"/>
    <property type="project" value="UniProtKB-UniRule"/>
</dbReference>
<evidence type="ECO:0000256" key="1">
    <source>
        <dbReference type="ARBA" id="ARBA00022801"/>
    </source>
</evidence>
<dbReference type="EMBL" id="WMQE01000004">
    <property type="protein sequence ID" value="MTK20413.1"/>
    <property type="molecule type" value="Genomic_DNA"/>
</dbReference>
<reference evidence="5 6" key="1">
    <citation type="journal article" date="2019" name="Nat. Med.">
        <title>A library of human gut bacterial isolates paired with longitudinal multiomics data enables mechanistic microbiome research.</title>
        <authorList>
            <person name="Poyet M."/>
            <person name="Groussin M."/>
            <person name="Gibbons S.M."/>
            <person name="Avila-Pacheco J."/>
            <person name="Jiang X."/>
            <person name="Kearney S.M."/>
            <person name="Perrotta A.R."/>
            <person name="Berdy B."/>
            <person name="Zhao S."/>
            <person name="Lieberman T.D."/>
            <person name="Swanson P.K."/>
            <person name="Smith M."/>
            <person name="Roesemann S."/>
            <person name="Alexander J.E."/>
            <person name="Rich S.A."/>
            <person name="Livny J."/>
            <person name="Vlamakis H."/>
            <person name="Clish C."/>
            <person name="Bullock K."/>
            <person name="Deik A."/>
            <person name="Scott J."/>
            <person name="Pierce K.A."/>
            <person name="Xavier R.J."/>
            <person name="Alm E.J."/>
        </authorList>
    </citation>
    <scope>NUCLEOTIDE SEQUENCE [LARGE SCALE GENOMIC DNA]</scope>
    <source>
        <strain evidence="5 6">BIOML-A198</strain>
    </source>
</reference>
<evidence type="ECO:0000313" key="6">
    <source>
        <dbReference type="Proteomes" id="UP000487649"/>
    </source>
</evidence>